<keyword evidence="1" id="KW-0812">Transmembrane</keyword>
<dbReference type="Pfam" id="PF07234">
    <property type="entry name" value="Babuvirus_MP"/>
    <property type="match status" value="1"/>
</dbReference>
<organismHost>
    <name type="scientific">Musa</name>
    <dbReference type="NCBI Taxonomy" id="4640"/>
</organismHost>
<dbReference type="InterPro" id="IPR009871">
    <property type="entry name" value="MP"/>
</dbReference>
<sequence length="133" mass="14778">MGCRGSADSINIGRRGVVGLTGERVKQFFEWFLFFSAIFVAITIIYILLAVLLELPKYIKGLVQYVVEYITRRRVWTRRTQLTEATGGGDIEAVGHDSQAYTHTVMPSVPPVSAPISNRRADQALRSSAGPMF</sequence>
<organism evidence="2">
    <name type="scientific">Banana bunchy top virus</name>
    <name type="common">BBTV</name>
    <dbReference type="NCBI Taxonomy" id="12585"/>
    <lineage>
        <taxon>Viruses</taxon>
        <taxon>Monodnaviria</taxon>
        <taxon>Shotokuvirae</taxon>
        <taxon>Cressdnaviricota</taxon>
        <taxon>Arfiviricetes</taxon>
        <taxon>Mulpavirales</taxon>
        <taxon>Nanoviridae</taxon>
        <taxon>Babuvirus</taxon>
        <taxon>Babuvirus musae</taxon>
    </lineage>
</organism>
<evidence type="ECO:0000256" key="1">
    <source>
        <dbReference type="SAM" id="Phobius"/>
    </source>
</evidence>
<evidence type="ECO:0008006" key="3">
    <source>
        <dbReference type="Google" id="ProtNLM"/>
    </source>
</evidence>
<protein>
    <recommendedName>
        <fullName evidence="3">Movement protein</fullName>
    </recommendedName>
</protein>
<keyword evidence="1" id="KW-0472">Membrane</keyword>
<dbReference type="EMBL" id="AF102148">
    <property type="protein sequence ID" value="AAD20993.1"/>
    <property type="molecule type" value="Genomic_DNA"/>
</dbReference>
<keyword evidence="1" id="KW-1133">Transmembrane helix</keyword>
<evidence type="ECO:0000313" key="2">
    <source>
        <dbReference type="EMBL" id="AAD20993.1"/>
    </source>
</evidence>
<accession>Q9WDD2</accession>
<feature type="transmembrane region" description="Helical" evidence="1">
    <location>
        <begin position="31"/>
        <end position="53"/>
    </location>
</feature>
<name>Q9WDD2_BBTV</name>
<proteinExistence type="predicted"/>
<reference evidence="2" key="1">
    <citation type="journal article" date="2003" name="J. Phytopathol.">
        <title>Biological and Molecular Categorization of Strains of Banana bunchy top virus.</title>
        <authorList>
            <person name="Su H.J."/>
            <person name="Tsao L.Y."/>
            <person name="Wu M.L."/>
            <person name="Hung T.H."/>
        </authorList>
    </citation>
    <scope>NUCLEOTIDE SEQUENCE</scope>
    <source>
        <strain evidence="2">Malaysian strain</strain>
    </source>
</reference>